<feature type="region of interest" description="Disordered" evidence="1">
    <location>
        <begin position="1"/>
        <end position="21"/>
    </location>
</feature>
<dbReference type="EMBL" id="ML976679">
    <property type="protein sequence ID" value="KAF1973612.1"/>
    <property type="molecule type" value="Genomic_DNA"/>
</dbReference>
<dbReference type="Proteomes" id="UP000800036">
    <property type="component" value="Unassembled WGS sequence"/>
</dbReference>
<proteinExistence type="predicted"/>
<name>A0A6A5VC90_9PLEO</name>
<evidence type="ECO:0000313" key="2">
    <source>
        <dbReference type="EMBL" id="KAF1973612.1"/>
    </source>
</evidence>
<reference evidence="2" key="1">
    <citation type="journal article" date="2020" name="Stud. Mycol.">
        <title>101 Dothideomycetes genomes: a test case for predicting lifestyles and emergence of pathogens.</title>
        <authorList>
            <person name="Haridas S."/>
            <person name="Albert R."/>
            <person name="Binder M."/>
            <person name="Bloem J."/>
            <person name="Labutti K."/>
            <person name="Salamov A."/>
            <person name="Andreopoulos B."/>
            <person name="Baker S."/>
            <person name="Barry K."/>
            <person name="Bills G."/>
            <person name="Bluhm B."/>
            <person name="Cannon C."/>
            <person name="Castanera R."/>
            <person name="Culley D."/>
            <person name="Daum C."/>
            <person name="Ezra D."/>
            <person name="Gonzalez J."/>
            <person name="Henrissat B."/>
            <person name="Kuo A."/>
            <person name="Liang C."/>
            <person name="Lipzen A."/>
            <person name="Lutzoni F."/>
            <person name="Magnuson J."/>
            <person name="Mondo S."/>
            <person name="Nolan M."/>
            <person name="Ohm R."/>
            <person name="Pangilinan J."/>
            <person name="Park H.-J."/>
            <person name="Ramirez L."/>
            <person name="Alfaro M."/>
            <person name="Sun H."/>
            <person name="Tritt A."/>
            <person name="Yoshinaga Y."/>
            <person name="Zwiers L.-H."/>
            <person name="Turgeon B."/>
            <person name="Goodwin S."/>
            <person name="Spatafora J."/>
            <person name="Crous P."/>
            <person name="Grigoriev I."/>
        </authorList>
    </citation>
    <scope>NUCLEOTIDE SEQUENCE</scope>
    <source>
        <strain evidence="2">CBS 107.79</strain>
    </source>
</reference>
<evidence type="ECO:0000256" key="1">
    <source>
        <dbReference type="SAM" id="MobiDB-lite"/>
    </source>
</evidence>
<sequence>MFLAKYEQPKQQPPCDVPSKALTSSASRVNRYPKIIKGGWYTKEIHDDTRDAIEALHDQYPEDYEWTVYKAPGVWQEIRNHEGTFFHVGLEFAYSIDPEDIVDEAEKRMIVFVKEGLCEGIFDLKVTVLGKEETRKKMREIEKKLEKDPTKTERVLNFLEGKMGES</sequence>
<protein>
    <submittedName>
        <fullName evidence="2">Uncharacterized protein</fullName>
    </submittedName>
</protein>
<dbReference type="AlphaFoldDB" id="A0A6A5VC90"/>
<accession>A0A6A5VC90</accession>
<evidence type="ECO:0000313" key="3">
    <source>
        <dbReference type="Proteomes" id="UP000800036"/>
    </source>
</evidence>
<organism evidence="2 3">
    <name type="scientific">Bimuria novae-zelandiae CBS 107.79</name>
    <dbReference type="NCBI Taxonomy" id="1447943"/>
    <lineage>
        <taxon>Eukaryota</taxon>
        <taxon>Fungi</taxon>
        <taxon>Dikarya</taxon>
        <taxon>Ascomycota</taxon>
        <taxon>Pezizomycotina</taxon>
        <taxon>Dothideomycetes</taxon>
        <taxon>Pleosporomycetidae</taxon>
        <taxon>Pleosporales</taxon>
        <taxon>Massarineae</taxon>
        <taxon>Didymosphaeriaceae</taxon>
        <taxon>Bimuria</taxon>
    </lineage>
</organism>
<gene>
    <name evidence="2" type="ORF">BU23DRAFT_568017</name>
</gene>
<keyword evidence="3" id="KW-1185">Reference proteome</keyword>